<keyword evidence="7" id="KW-1133">Transmembrane helix</keyword>
<evidence type="ECO:0000256" key="7">
    <source>
        <dbReference type="SAM" id="Phobius"/>
    </source>
</evidence>
<evidence type="ECO:0000259" key="8">
    <source>
        <dbReference type="Pfam" id="PF01435"/>
    </source>
</evidence>
<protein>
    <submittedName>
        <fullName evidence="9">Zn-dependent protease with chaperone function</fullName>
    </submittedName>
</protein>
<feature type="transmembrane region" description="Helical" evidence="7">
    <location>
        <begin position="77"/>
        <end position="99"/>
    </location>
</feature>
<comment type="caution">
    <text evidence="9">The sequence shown here is derived from an EMBL/GenBank/DDBJ whole genome shotgun (WGS) entry which is preliminary data.</text>
</comment>
<evidence type="ECO:0000313" key="10">
    <source>
        <dbReference type="Proteomes" id="UP000537204"/>
    </source>
</evidence>
<evidence type="ECO:0000256" key="3">
    <source>
        <dbReference type="ARBA" id="ARBA00022801"/>
    </source>
</evidence>
<keyword evidence="7" id="KW-0812">Transmembrane</keyword>
<keyword evidence="5 6" id="KW-0482">Metalloprotease</keyword>
<dbReference type="Pfam" id="PF01435">
    <property type="entry name" value="Peptidase_M48"/>
    <property type="match status" value="1"/>
</dbReference>
<keyword evidence="1 6" id="KW-0645">Protease</keyword>
<gene>
    <name evidence="9" type="ORF">HDE68_000357</name>
</gene>
<feature type="transmembrane region" description="Helical" evidence="7">
    <location>
        <begin position="6"/>
        <end position="26"/>
    </location>
</feature>
<dbReference type="InterPro" id="IPR001915">
    <property type="entry name" value="Peptidase_M48"/>
</dbReference>
<evidence type="ECO:0000256" key="1">
    <source>
        <dbReference type="ARBA" id="ARBA00022670"/>
    </source>
</evidence>
<accession>A0A7W8ZI84</accession>
<sequence>MDLYYKIIVAFYFIDILILLGFSYENRKELASVKVTENIKILITQVFFLSLILYPGIFDQLKLMVSALTGADQLSSIAVVVCTLAVKELLKYTVANFVVKIKYKVNFKQQLKTAVMLSGLLLVPALWTPYLFYGVLLTTCGSFLIQLISKKNQGFTGTDLSPLMDSELRNAINAYTVQANAGHIKIFQYYNDEPNAHVVSNKEGTSLILSTRLIHDFTVKEIISVVSHEIGHEKRLHTPINKFIKLSFDIALILIGYTILKTGTAAGLDLPIKAILILSAASPLSTLKNILISFLTRQQEFQADRFSARSYSARMLISALVKLKAYHKPNHHKLIASLLYSTHPSNEARIHNLKKSIL</sequence>
<dbReference type="EMBL" id="JACHCE010000001">
    <property type="protein sequence ID" value="MBB5634472.1"/>
    <property type="molecule type" value="Genomic_DNA"/>
</dbReference>
<keyword evidence="4 6" id="KW-0862">Zinc</keyword>
<comment type="cofactor">
    <cofactor evidence="6">
        <name>Zn(2+)</name>
        <dbReference type="ChEBI" id="CHEBI:29105"/>
    </cofactor>
    <text evidence="6">Binds 1 zinc ion per subunit.</text>
</comment>
<feature type="domain" description="Peptidase M48" evidence="8">
    <location>
        <begin position="166"/>
        <end position="355"/>
    </location>
</feature>
<evidence type="ECO:0000256" key="6">
    <source>
        <dbReference type="RuleBase" id="RU003983"/>
    </source>
</evidence>
<keyword evidence="2" id="KW-0479">Metal-binding</keyword>
<keyword evidence="7" id="KW-0472">Membrane</keyword>
<feature type="transmembrane region" description="Helical" evidence="7">
    <location>
        <begin position="38"/>
        <end position="57"/>
    </location>
</feature>
<evidence type="ECO:0000256" key="2">
    <source>
        <dbReference type="ARBA" id="ARBA00022723"/>
    </source>
</evidence>
<feature type="transmembrane region" description="Helical" evidence="7">
    <location>
        <begin position="111"/>
        <end position="127"/>
    </location>
</feature>
<comment type="similarity">
    <text evidence="6">Belongs to the peptidase M48 family.</text>
</comment>
<dbReference type="PANTHER" id="PTHR10120">
    <property type="entry name" value="CAAX PRENYL PROTEASE 1"/>
    <property type="match status" value="1"/>
</dbReference>
<dbReference type="GO" id="GO:0006508">
    <property type="term" value="P:proteolysis"/>
    <property type="evidence" value="ECO:0007669"/>
    <property type="project" value="UniProtKB-KW"/>
</dbReference>
<dbReference type="GO" id="GO:0004222">
    <property type="term" value="F:metalloendopeptidase activity"/>
    <property type="evidence" value="ECO:0007669"/>
    <property type="project" value="InterPro"/>
</dbReference>
<dbReference type="RefSeq" id="WP_183878313.1">
    <property type="nucleotide sequence ID" value="NZ_JACHCE010000001.1"/>
</dbReference>
<evidence type="ECO:0000256" key="5">
    <source>
        <dbReference type="ARBA" id="ARBA00023049"/>
    </source>
</evidence>
<dbReference type="GO" id="GO:0046872">
    <property type="term" value="F:metal ion binding"/>
    <property type="evidence" value="ECO:0007669"/>
    <property type="project" value="UniProtKB-KW"/>
</dbReference>
<evidence type="ECO:0000256" key="4">
    <source>
        <dbReference type="ARBA" id="ARBA00022833"/>
    </source>
</evidence>
<name>A0A7W8ZI84_9SPHI</name>
<keyword evidence="3 6" id="KW-0378">Hydrolase</keyword>
<dbReference type="Proteomes" id="UP000537204">
    <property type="component" value="Unassembled WGS sequence"/>
</dbReference>
<dbReference type="AlphaFoldDB" id="A0A7W8ZI84"/>
<evidence type="ECO:0000313" key="9">
    <source>
        <dbReference type="EMBL" id="MBB5634472.1"/>
    </source>
</evidence>
<reference evidence="9 10" key="1">
    <citation type="submission" date="2020-08" db="EMBL/GenBank/DDBJ databases">
        <title>Genomic Encyclopedia of Type Strains, Phase IV (KMG-V): Genome sequencing to study the core and pangenomes of soil and plant-associated prokaryotes.</title>
        <authorList>
            <person name="Whitman W."/>
        </authorList>
    </citation>
    <scope>NUCLEOTIDE SEQUENCE [LARGE SCALE GENOMIC DNA]</scope>
    <source>
        <strain evidence="9 10">S3M1</strain>
    </source>
</reference>
<dbReference type="Gene3D" id="3.30.2010.10">
    <property type="entry name" value="Metalloproteases ('zincins'), catalytic domain"/>
    <property type="match status" value="1"/>
</dbReference>
<organism evidence="9 10">
    <name type="scientific">Pedobacter cryoconitis</name>
    <dbReference type="NCBI Taxonomy" id="188932"/>
    <lineage>
        <taxon>Bacteria</taxon>
        <taxon>Pseudomonadati</taxon>
        <taxon>Bacteroidota</taxon>
        <taxon>Sphingobacteriia</taxon>
        <taxon>Sphingobacteriales</taxon>
        <taxon>Sphingobacteriaceae</taxon>
        <taxon>Pedobacter</taxon>
    </lineage>
</organism>
<proteinExistence type="inferred from homology"/>